<dbReference type="Pfam" id="PF13561">
    <property type="entry name" value="adh_short_C2"/>
    <property type="match status" value="1"/>
</dbReference>
<dbReference type="EC" id="1.1.1.-" evidence="3"/>
<dbReference type="InterPro" id="IPR036291">
    <property type="entry name" value="NAD(P)-bd_dom_sf"/>
</dbReference>
<dbReference type="InterPro" id="IPR002347">
    <property type="entry name" value="SDR_fam"/>
</dbReference>
<dbReference type="CDD" id="cd05233">
    <property type="entry name" value="SDR_c"/>
    <property type="match status" value="1"/>
</dbReference>
<dbReference type="PANTHER" id="PTHR43477">
    <property type="entry name" value="DIHYDROANTICAPSIN 7-DEHYDROGENASE"/>
    <property type="match status" value="1"/>
</dbReference>
<name>A0ABW6AJH9_9BACT</name>
<reference evidence="4" key="1">
    <citation type="journal article" date="2019" name="Int. J. Syst. Evol. Microbiol.">
        <title>The Global Catalogue of Microorganisms (GCM) 10K type strain sequencing project: providing services to taxonomists for standard genome sequencing and annotation.</title>
        <authorList>
            <consortium name="The Broad Institute Genomics Platform"/>
            <consortium name="The Broad Institute Genome Sequencing Center for Infectious Disease"/>
            <person name="Wu L."/>
            <person name="Ma J."/>
        </authorList>
    </citation>
    <scope>NUCLEOTIDE SEQUENCE [LARGE SCALE GENOMIC DNA]</scope>
    <source>
        <strain evidence="4">KCTC 52490</strain>
    </source>
</reference>
<protein>
    <submittedName>
        <fullName evidence="3">SDR family NAD(P)-dependent oxidoreductase</fullName>
        <ecNumber evidence="3">1.1.1.-</ecNumber>
    </submittedName>
</protein>
<organism evidence="3 4">
    <name type="scientific">Spirosoma flavum</name>
    <dbReference type="NCBI Taxonomy" id="2048557"/>
    <lineage>
        <taxon>Bacteria</taxon>
        <taxon>Pseudomonadati</taxon>
        <taxon>Bacteroidota</taxon>
        <taxon>Cytophagia</taxon>
        <taxon>Cytophagales</taxon>
        <taxon>Cytophagaceae</taxon>
        <taxon>Spirosoma</taxon>
    </lineage>
</organism>
<evidence type="ECO:0000256" key="2">
    <source>
        <dbReference type="ARBA" id="ARBA00023002"/>
    </source>
</evidence>
<proteinExistence type="inferred from homology"/>
<dbReference type="EMBL" id="JBHUOM010000006">
    <property type="protein sequence ID" value="MFD2934769.1"/>
    <property type="molecule type" value="Genomic_DNA"/>
</dbReference>
<dbReference type="RefSeq" id="WP_381501395.1">
    <property type="nucleotide sequence ID" value="NZ_JBHUOM010000006.1"/>
</dbReference>
<keyword evidence="4" id="KW-1185">Reference proteome</keyword>
<evidence type="ECO:0000256" key="1">
    <source>
        <dbReference type="ARBA" id="ARBA00006484"/>
    </source>
</evidence>
<dbReference type="GO" id="GO:0016491">
    <property type="term" value="F:oxidoreductase activity"/>
    <property type="evidence" value="ECO:0007669"/>
    <property type="project" value="UniProtKB-KW"/>
</dbReference>
<evidence type="ECO:0000313" key="3">
    <source>
        <dbReference type="EMBL" id="MFD2934769.1"/>
    </source>
</evidence>
<evidence type="ECO:0000313" key="4">
    <source>
        <dbReference type="Proteomes" id="UP001597512"/>
    </source>
</evidence>
<dbReference type="SUPFAM" id="SSF51735">
    <property type="entry name" value="NAD(P)-binding Rossmann-fold domains"/>
    <property type="match status" value="1"/>
</dbReference>
<dbReference type="Gene3D" id="3.40.50.720">
    <property type="entry name" value="NAD(P)-binding Rossmann-like Domain"/>
    <property type="match status" value="1"/>
</dbReference>
<dbReference type="Proteomes" id="UP001597512">
    <property type="component" value="Unassembled WGS sequence"/>
</dbReference>
<dbReference type="PRINTS" id="PR00080">
    <property type="entry name" value="SDRFAMILY"/>
</dbReference>
<dbReference type="InterPro" id="IPR051122">
    <property type="entry name" value="SDR_DHRS6-like"/>
</dbReference>
<keyword evidence="2 3" id="KW-0560">Oxidoreductase</keyword>
<comment type="similarity">
    <text evidence="1">Belongs to the short-chain dehydrogenases/reductases (SDR) family.</text>
</comment>
<accession>A0ABW6AJH9</accession>
<sequence length="262" mass="27471">MSQWLEQKRIVIIGGTTGLGLSAAKAFVEEGASVIVVGRDAQNGRLAEAQLRGKGIAISGDATDPTTAQTAIERCQEAFGGFDGLYHVAGGSGRRQGDGPLHELSLDGWNYTVELNLTSLMLSNQAAVQAFLEQGTGGTILNMGSVLGYSPSPTYFATHAYAATKSAVIGFTKSIAAYYAHNNIRINVLAPALVETPMAQRAAQDDTILSFVHTKQPLDGGRIGQPGDLDGAAVYFLSDASRFTTGQVLSVDGGWSISEGQM</sequence>
<gene>
    <name evidence="3" type="ORF">ACFS25_13315</name>
</gene>
<dbReference type="PANTHER" id="PTHR43477:SF1">
    <property type="entry name" value="DIHYDROANTICAPSIN 7-DEHYDROGENASE"/>
    <property type="match status" value="1"/>
</dbReference>
<dbReference type="PRINTS" id="PR00081">
    <property type="entry name" value="GDHRDH"/>
</dbReference>
<comment type="caution">
    <text evidence="3">The sequence shown here is derived from an EMBL/GenBank/DDBJ whole genome shotgun (WGS) entry which is preliminary data.</text>
</comment>